<comment type="cofactor">
    <cofactor evidence="1">
        <name>pantetheine 4'-phosphate</name>
        <dbReference type="ChEBI" id="CHEBI:47942"/>
    </cofactor>
</comment>
<dbReference type="SUPFAM" id="SSF56801">
    <property type="entry name" value="Acetyl-CoA synthetase-like"/>
    <property type="match status" value="1"/>
</dbReference>
<evidence type="ECO:0000259" key="5">
    <source>
        <dbReference type="PROSITE" id="PS50075"/>
    </source>
</evidence>
<dbReference type="KEGG" id="tvd:SG34_004030"/>
<dbReference type="CDD" id="cd05930">
    <property type="entry name" value="A_NRPS"/>
    <property type="match status" value="1"/>
</dbReference>
<dbReference type="FunFam" id="1.10.1200.10:FF:000005">
    <property type="entry name" value="Nonribosomal peptide synthetase 1"/>
    <property type="match status" value="1"/>
</dbReference>
<dbReference type="Gene3D" id="3.30.559.30">
    <property type="entry name" value="Nonribosomal peptide synthetase, condensation domain"/>
    <property type="match status" value="1"/>
</dbReference>
<dbReference type="InterPro" id="IPR006162">
    <property type="entry name" value="Ppantetheine_attach_site"/>
</dbReference>
<dbReference type="FunFam" id="3.40.50.980:FF:000001">
    <property type="entry name" value="Non-ribosomal peptide synthetase"/>
    <property type="match status" value="1"/>
</dbReference>
<keyword evidence="7" id="KW-1185">Reference proteome</keyword>
<dbReference type="PANTHER" id="PTHR45527:SF1">
    <property type="entry name" value="FATTY ACID SYNTHASE"/>
    <property type="match status" value="1"/>
</dbReference>
<dbReference type="InterPro" id="IPR020806">
    <property type="entry name" value="PKS_PP-bd"/>
</dbReference>
<dbReference type="PROSITE" id="PS00012">
    <property type="entry name" value="PHOSPHOPANTETHEINE"/>
    <property type="match status" value="1"/>
</dbReference>
<dbReference type="InterPro" id="IPR045851">
    <property type="entry name" value="AMP-bd_C_sf"/>
</dbReference>
<dbReference type="Pfam" id="PF00501">
    <property type="entry name" value="AMP-binding"/>
    <property type="match status" value="1"/>
</dbReference>
<dbReference type="Pfam" id="PF00550">
    <property type="entry name" value="PP-binding"/>
    <property type="match status" value="1"/>
</dbReference>
<dbReference type="InterPro" id="IPR009081">
    <property type="entry name" value="PP-bd_ACP"/>
</dbReference>
<dbReference type="InterPro" id="IPR025110">
    <property type="entry name" value="AMP-bd_C"/>
</dbReference>
<dbReference type="GO" id="GO:0044550">
    <property type="term" value="P:secondary metabolite biosynthetic process"/>
    <property type="evidence" value="ECO:0007669"/>
    <property type="project" value="TreeGrafter"/>
</dbReference>
<dbReference type="Proteomes" id="UP000032352">
    <property type="component" value="Chromosome"/>
</dbReference>
<dbReference type="Gene3D" id="2.30.38.10">
    <property type="entry name" value="Luciferase, Domain 3"/>
    <property type="match status" value="1"/>
</dbReference>
<dbReference type="GO" id="GO:0005737">
    <property type="term" value="C:cytoplasm"/>
    <property type="evidence" value="ECO:0007669"/>
    <property type="project" value="TreeGrafter"/>
</dbReference>
<dbReference type="Gene3D" id="3.40.50.1820">
    <property type="entry name" value="alpha/beta hydrolase"/>
    <property type="match status" value="1"/>
</dbReference>
<dbReference type="InterPro" id="IPR036736">
    <property type="entry name" value="ACP-like_sf"/>
</dbReference>
<feature type="domain" description="Carrier" evidence="5">
    <location>
        <begin position="929"/>
        <end position="1004"/>
    </location>
</feature>
<dbReference type="Gene3D" id="3.30.559.10">
    <property type="entry name" value="Chloramphenicol acetyltransferase-like domain"/>
    <property type="match status" value="1"/>
</dbReference>
<evidence type="ECO:0000256" key="4">
    <source>
        <dbReference type="SAM" id="MobiDB-lite"/>
    </source>
</evidence>
<organism evidence="6 7">
    <name type="scientific">Thalassomonas viridans</name>
    <dbReference type="NCBI Taxonomy" id="137584"/>
    <lineage>
        <taxon>Bacteria</taxon>
        <taxon>Pseudomonadati</taxon>
        <taxon>Pseudomonadota</taxon>
        <taxon>Gammaproteobacteria</taxon>
        <taxon>Alteromonadales</taxon>
        <taxon>Colwelliaceae</taxon>
        <taxon>Thalassomonas</taxon>
    </lineage>
</organism>
<dbReference type="Pfam" id="PF00668">
    <property type="entry name" value="Condensation"/>
    <property type="match status" value="1"/>
</dbReference>
<dbReference type="Pfam" id="PF13193">
    <property type="entry name" value="AMP-binding_C"/>
    <property type="match status" value="1"/>
</dbReference>
<dbReference type="InterPro" id="IPR000873">
    <property type="entry name" value="AMP-dep_synth/lig_dom"/>
</dbReference>
<dbReference type="InterPro" id="IPR023213">
    <property type="entry name" value="CAT-like_dom_sf"/>
</dbReference>
<dbReference type="EMBL" id="CP059733">
    <property type="protein sequence ID" value="WDE06108.1"/>
    <property type="molecule type" value="Genomic_DNA"/>
</dbReference>
<protein>
    <submittedName>
        <fullName evidence="6">Amino acid adenylation domain-containing protein</fullName>
    </submittedName>
</protein>
<feature type="region of interest" description="Disordered" evidence="4">
    <location>
        <begin position="1270"/>
        <end position="1290"/>
    </location>
</feature>
<evidence type="ECO:0000256" key="3">
    <source>
        <dbReference type="ARBA" id="ARBA00022553"/>
    </source>
</evidence>
<keyword evidence="3" id="KW-0597">Phosphoprotein</keyword>
<keyword evidence="2" id="KW-0596">Phosphopantetheine</keyword>
<dbReference type="GO" id="GO:0031177">
    <property type="term" value="F:phosphopantetheine binding"/>
    <property type="evidence" value="ECO:0007669"/>
    <property type="project" value="InterPro"/>
</dbReference>
<dbReference type="InterPro" id="IPR001242">
    <property type="entry name" value="Condensation_dom"/>
</dbReference>
<accession>A0AAE9Z3X4</accession>
<dbReference type="InterPro" id="IPR020845">
    <property type="entry name" value="AMP-binding_CS"/>
</dbReference>
<proteinExistence type="predicted"/>
<gene>
    <name evidence="6" type="ORF">SG34_004030</name>
</gene>
<dbReference type="PROSITE" id="PS50075">
    <property type="entry name" value="CARRIER"/>
    <property type="match status" value="1"/>
</dbReference>
<evidence type="ECO:0000256" key="1">
    <source>
        <dbReference type="ARBA" id="ARBA00001957"/>
    </source>
</evidence>
<dbReference type="InterPro" id="IPR010071">
    <property type="entry name" value="AA_adenyl_dom"/>
</dbReference>
<dbReference type="PANTHER" id="PTHR45527">
    <property type="entry name" value="NONRIBOSOMAL PEPTIDE SYNTHETASE"/>
    <property type="match status" value="1"/>
</dbReference>
<evidence type="ECO:0000313" key="7">
    <source>
        <dbReference type="Proteomes" id="UP000032352"/>
    </source>
</evidence>
<dbReference type="GO" id="GO:0003824">
    <property type="term" value="F:catalytic activity"/>
    <property type="evidence" value="ECO:0007669"/>
    <property type="project" value="InterPro"/>
</dbReference>
<dbReference type="SMART" id="SM00823">
    <property type="entry name" value="PKS_PP"/>
    <property type="match status" value="1"/>
</dbReference>
<dbReference type="NCBIfam" id="TIGR01733">
    <property type="entry name" value="AA-adenyl-dom"/>
    <property type="match status" value="1"/>
</dbReference>
<evidence type="ECO:0000256" key="2">
    <source>
        <dbReference type="ARBA" id="ARBA00022450"/>
    </source>
</evidence>
<dbReference type="Gene3D" id="1.10.1200.10">
    <property type="entry name" value="ACP-like"/>
    <property type="match status" value="1"/>
</dbReference>
<dbReference type="GO" id="GO:0043041">
    <property type="term" value="P:amino acid activation for nonribosomal peptide biosynthetic process"/>
    <property type="evidence" value="ECO:0007669"/>
    <property type="project" value="TreeGrafter"/>
</dbReference>
<sequence length="1290" mass="142769">MSLWQNPGTDLGEALSHQQQLINGKTAEVRYFWLSLPAALAPASTAGQQEQRLLQLMENHQALASYYDVPADLSVTRAQVQAPRLAFRVCEQPLDKQAAEQEAKQVFAGQQPHLLAWYWYQGEELSILLAGSSLTLDEYSCARIRDLIADPYSPLEEVELQYQEYSQWINELLSDEEAEAGISYWRNLNLPALPGARLVEQQGKGDSPAADQAGYASLSHNMSQPLQQALLLAAGEFDCAPQQIALVVWAALLSKLNGHDELQLNYFHDCRLDYEEFESCLGLFTRPLPLPFYQLNSCDLEGASRGLVPLFEEMLEYQEYVSVIDEQNPAAKQAGFFWHQQEQLDDMISSGLPTGSELLLQYTQTNSGDGGLTLNYQTGLYSAQTMQRLLEHYQLLLAAALAAPRTPLAQLKCLLPDEELAVTPAAAQPQENLVSLFKTQAGQTPDAPALRDGDNCYTYGELDRLSDAYAAVLQESGAGSESIVALCFPRSDEFLVAMLAVLKSGAAYLPLDPEQPQARLQQIIDDADPVVVITELDNLTGKNIISPQQLNEKAKDGTLELQTPAINPEHLAYVLYTSGSTGQPKGVLVEHRQLSHYSLAAVKQLNLPAQGHYGLISSLIADLGNTMLFPAWLTGGCLHLLNGEQAHDGQALARYCEQHPLDALKIVPSHLEALLCGEQSHILPKQALVLGGEGISSSLLTQLQQLGLTCRVYNHYGPTETTVGVLMGEVDINSGYDLLTSPLGDNRVYLLDNNQQPAISGQLAELYIGGPGVTRGYLKDTELTDKVYLDDPFITGQKMYRSGDLAIRHADGGIRIIGRADHQVKIRGFRLALEEVQLLLTQHQDISQASLQIRGQGETAKLLAFVIPESDKQPAQDEIISYLSQYLPAYMVPAFIYPVKQFPFTSNGKIDRKQLLAQAEQADQHEIVAPRTPLERQLAGIWKNILKMSEVGVTDDFFALGGHSLAAIKVIALIRQQLHYQLPSNLLFQYKTIEQIAAYLESNAEVKRLFAFSETGSNHALVFMHAPAGHFNHYNQLINGLKNETDVYGLFPDPQRILNTASGQLEQLLDDYIKHLLPLKSRKLILAGWSLAGRHMVLLADKMKALGFTVSTVAVIDYDPTQTLNVSDDASQLISDFSDYLAAESIDLPEQDFTGITSELAGSYQEAMQQLLQHPLTARLISSDISTQELEQQFMMRWCLKQHFYQAEIPVISTPLWVWRGNTHKAPLNTWQAYTSSGMQGWEIDADHHSILAHKDLLSQFRLNIQALNGQSPADKAEPEQITAQAETIS</sequence>
<dbReference type="RefSeq" id="WP_274038511.1">
    <property type="nucleotide sequence ID" value="NZ_CP059733.1"/>
</dbReference>
<name>A0AAE9Z3X4_9GAMM</name>
<dbReference type="Gene3D" id="3.40.50.980">
    <property type="match status" value="2"/>
</dbReference>
<dbReference type="InterPro" id="IPR029058">
    <property type="entry name" value="AB_hydrolase_fold"/>
</dbReference>
<dbReference type="PROSITE" id="PS00455">
    <property type="entry name" value="AMP_BINDING"/>
    <property type="match status" value="1"/>
</dbReference>
<reference evidence="6 7" key="2">
    <citation type="journal article" date="2022" name="Mar. Drugs">
        <title>Bioassay-Guided Fractionation Leads to the Detection of Cholic Acid Generated by the Rare Thalassomonas sp.</title>
        <authorList>
            <person name="Pheiffer F."/>
            <person name="Schneider Y.K."/>
            <person name="Hansen E.H."/>
            <person name="Andersen J.H."/>
            <person name="Isaksson J."/>
            <person name="Busche T."/>
            <person name="R C."/>
            <person name="Kalinowski J."/>
            <person name="Zyl L.V."/>
            <person name="Trindade M."/>
        </authorList>
    </citation>
    <scope>NUCLEOTIDE SEQUENCE [LARGE SCALE GENOMIC DNA]</scope>
    <source>
        <strain evidence="6 7">XOM25</strain>
    </source>
</reference>
<dbReference type="SUPFAM" id="SSF53474">
    <property type="entry name" value="alpha/beta-Hydrolases"/>
    <property type="match status" value="1"/>
</dbReference>
<dbReference type="SUPFAM" id="SSF47336">
    <property type="entry name" value="ACP-like"/>
    <property type="match status" value="1"/>
</dbReference>
<reference evidence="6 7" key="1">
    <citation type="journal article" date="2015" name="Genome Announc.">
        <title>Draft Genome Sequences of Marine Isolates of Thalassomonas viridans and Thalassomonas actiniarum.</title>
        <authorList>
            <person name="Olonade I."/>
            <person name="van Zyl L.J."/>
            <person name="Trindade M."/>
        </authorList>
    </citation>
    <scope>NUCLEOTIDE SEQUENCE [LARGE SCALE GENOMIC DNA]</scope>
    <source>
        <strain evidence="6 7">XOM25</strain>
    </source>
</reference>
<dbReference type="SUPFAM" id="SSF52777">
    <property type="entry name" value="CoA-dependent acyltransferases"/>
    <property type="match status" value="1"/>
</dbReference>
<evidence type="ECO:0000313" key="6">
    <source>
        <dbReference type="EMBL" id="WDE06108.1"/>
    </source>
</evidence>
<dbReference type="Gene3D" id="3.30.300.30">
    <property type="match status" value="1"/>
</dbReference>